<evidence type="ECO:0000256" key="3">
    <source>
        <dbReference type="ARBA" id="ARBA00022490"/>
    </source>
</evidence>
<proteinExistence type="predicted"/>
<evidence type="ECO:0000256" key="1">
    <source>
        <dbReference type="ARBA" id="ARBA00001933"/>
    </source>
</evidence>
<evidence type="ECO:0000313" key="6">
    <source>
        <dbReference type="Proteomes" id="UP001159363"/>
    </source>
</evidence>
<name>A0ABQ9H2X7_9NEOP</name>
<comment type="caution">
    <text evidence="5">The sequence shown here is derived from an EMBL/GenBank/DDBJ whole genome shotgun (WGS) entry which is preliminary data.</text>
</comment>
<keyword evidence="4" id="KW-0808">Transferase</keyword>
<dbReference type="PANTHER" id="PTHR11601:SF62">
    <property type="entry name" value="SELENOCYSTEINE LYASE"/>
    <property type="match status" value="1"/>
</dbReference>
<dbReference type="Gene3D" id="3.90.1150.10">
    <property type="entry name" value="Aspartate Aminotransferase, domain 1"/>
    <property type="match status" value="1"/>
</dbReference>
<accession>A0ABQ9H2X7</accession>
<sequence>MQAVFGEEGVQFNCSSVSRLPNTSSVSFIGSDLAGHVILSNCQELMASVGAACHSQNKPSDILIASGVPLNVARSTVRLSVGRTTTKADVDMAVSALKKVVDQLIARPLGA</sequence>
<evidence type="ECO:0000256" key="2">
    <source>
        <dbReference type="ARBA" id="ARBA00011738"/>
    </source>
</evidence>
<comment type="cofactor">
    <cofactor evidence="1">
        <name>pyridoxal 5'-phosphate</name>
        <dbReference type="ChEBI" id="CHEBI:597326"/>
    </cofactor>
</comment>
<dbReference type="Proteomes" id="UP001159363">
    <property type="component" value="Chromosome 6"/>
</dbReference>
<dbReference type="InterPro" id="IPR015424">
    <property type="entry name" value="PyrdxlP-dep_Trfase"/>
</dbReference>
<comment type="subunit">
    <text evidence="2">Homodimer.</text>
</comment>
<organism evidence="5 6">
    <name type="scientific">Dryococelus australis</name>
    <dbReference type="NCBI Taxonomy" id="614101"/>
    <lineage>
        <taxon>Eukaryota</taxon>
        <taxon>Metazoa</taxon>
        <taxon>Ecdysozoa</taxon>
        <taxon>Arthropoda</taxon>
        <taxon>Hexapoda</taxon>
        <taxon>Insecta</taxon>
        <taxon>Pterygota</taxon>
        <taxon>Neoptera</taxon>
        <taxon>Polyneoptera</taxon>
        <taxon>Phasmatodea</taxon>
        <taxon>Verophasmatodea</taxon>
        <taxon>Anareolatae</taxon>
        <taxon>Phasmatidae</taxon>
        <taxon>Eurycanthinae</taxon>
        <taxon>Dryococelus</taxon>
    </lineage>
</organism>
<dbReference type="EMBL" id="JARBHB010000007">
    <property type="protein sequence ID" value="KAJ8878655.1"/>
    <property type="molecule type" value="Genomic_DNA"/>
</dbReference>
<keyword evidence="3" id="KW-0963">Cytoplasm</keyword>
<protein>
    <recommendedName>
        <fullName evidence="7">Selenocysteine lyase</fullName>
    </recommendedName>
</protein>
<dbReference type="SUPFAM" id="SSF53383">
    <property type="entry name" value="PLP-dependent transferases"/>
    <property type="match status" value="1"/>
</dbReference>
<evidence type="ECO:0008006" key="7">
    <source>
        <dbReference type="Google" id="ProtNLM"/>
    </source>
</evidence>
<gene>
    <name evidence="5" type="ORF">PR048_019238</name>
</gene>
<evidence type="ECO:0000313" key="5">
    <source>
        <dbReference type="EMBL" id="KAJ8878655.1"/>
    </source>
</evidence>
<dbReference type="PANTHER" id="PTHR11601">
    <property type="entry name" value="CYSTEINE DESULFURYLASE FAMILY MEMBER"/>
    <property type="match status" value="1"/>
</dbReference>
<evidence type="ECO:0000256" key="4">
    <source>
        <dbReference type="ARBA" id="ARBA00022679"/>
    </source>
</evidence>
<reference evidence="5 6" key="1">
    <citation type="submission" date="2023-02" db="EMBL/GenBank/DDBJ databases">
        <title>LHISI_Scaffold_Assembly.</title>
        <authorList>
            <person name="Stuart O.P."/>
            <person name="Cleave R."/>
            <person name="Magrath M.J.L."/>
            <person name="Mikheyev A.S."/>
        </authorList>
    </citation>
    <scope>NUCLEOTIDE SEQUENCE [LARGE SCALE GENOMIC DNA]</scope>
    <source>
        <strain evidence="5">Daus_M_001</strain>
        <tissue evidence="5">Leg muscle</tissue>
    </source>
</reference>
<dbReference type="InterPro" id="IPR015422">
    <property type="entry name" value="PyrdxlP-dep_Trfase_small"/>
</dbReference>
<keyword evidence="6" id="KW-1185">Reference proteome</keyword>